<comment type="caution">
    <text evidence="3">The sequence shown here is derived from an EMBL/GenBank/DDBJ whole genome shotgun (WGS) entry which is preliminary data.</text>
</comment>
<sequence>MLPKGKLQEGQLFWMLLLAVGWMMLGPAWGSLSSDLHLLSPTSGAPVPPTLPQPDHPHGPQGPRHHQPMHRSPTGLRAGHGESLSKIYLFFALLSGSASSLHLSS</sequence>
<evidence type="ECO:0000256" key="2">
    <source>
        <dbReference type="SAM" id="Phobius"/>
    </source>
</evidence>
<evidence type="ECO:0000256" key="1">
    <source>
        <dbReference type="SAM" id="MobiDB-lite"/>
    </source>
</evidence>
<dbReference type="EMBL" id="JAHRIQ010046744">
    <property type="protein sequence ID" value="MEQ2235855.1"/>
    <property type="molecule type" value="Genomic_DNA"/>
</dbReference>
<reference evidence="3 4" key="1">
    <citation type="submission" date="2021-06" db="EMBL/GenBank/DDBJ databases">
        <authorList>
            <person name="Palmer J.M."/>
        </authorList>
    </citation>
    <scope>NUCLEOTIDE SEQUENCE [LARGE SCALE GENOMIC DNA]</scope>
    <source>
        <strain evidence="4">if_2019</strain>
        <tissue evidence="3">Muscle</tissue>
    </source>
</reference>
<keyword evidence="2" id="KW-0472">Membrane</keyword>
<keyword evidence="2" id="KW-0812">Transmembrane</keyword>
<proteinExistence type="predicted"/>
<keyword evidence="4" id="KW-1185">Reference proteome</keyword>
<protein>
    <submittedName>
        <fullName evidence="3">Uncharacterized protein</fullName>
    </submittedName>
</protein>
<keyword evidence="2" id="KW-1133">Transmembrane helix</keyword>
<dbReference type="Proteomes" id="UP001482620">
    <property type="component" value="Unassembled WGS sequence"/>
</dbReference>
<gene>
    <name evidence="3" type="ORF">ILYODFUR_006536</name>
</gene>
<accession>A0ABV0TSH2</accession>
<evidence type="ECO:0000313" key="4">
    <source>
        <dbReference type="Proteomes" id="UP001482620"/>
    </source>
</evidence>
<feature type="transmembrane region" description="Helical" evidence="2">
    <location>
        <begin position="12"/>
        <end position="32"/>
    </location>
</feature>
<organism evidence="3 4">
    <name type="scientific">Ilyodon furcidens</name>
    <name type="common">goldbreast splitfin</name>
    <dbReference type="NCBI Taxonomy" id="33524"/>
    <lineage>
        <taxon>Eukaryota</taxon>
        <taxon>Metazoa</taxon>
        <taxon>Chordata</taxon>
        <taxon>Craniata</taxon>
        <taxon>Vertebrata</taxon>
        <taxon>Euteleostomi</taxon>
        <taxon>Actinopterygii</taxon>
        <taxon>Neopterygii</taxon>
        <taxon>Teleostei</taxon>
        <taxon>Neoteleostei</taxon>
        <taxon>Acanthomorphata</taxon>
        <taxon>Ovalentaria</taxon>
        <taxon>Atherinomorphae</taxon>
        <taxon>Cyprinodontiformes</taxon>
        <taxon>Goodeidae</taxon>
        <taxon>Ilyodon</taxon>
    </lineage>
</organism>
<evidence type="ECO:0000313" key="3">
    <source>
        <dbReference type="EMBL" id="MEQ2235855.1"/>
    </source>
</evidence>
<name>A0ABV0TSH2_9TELE</name>
<feature type="region of interest" description="Disordered" evidence="1">
    <location>
        <begin position="41"/>
        <end position="79"/>
    </location>
</feature>